<protein>
    <submittedName>
        <fullName evidence="2">Pyridoxamine 5'-phosphate oxidase family protein</fullName>
    </submittedName>
</protein>
<dbReference type="EMBL" id="JAPDPI010000053">
    <property type="protein sequence ID" value="MCW3807636.1"/>
    <property type="molecule type" value="Genomic_DNA"/>
</dbReference>
<dbReference type="Pfam" id="PF01243">
    <property type="entry name" value="PNPOx_N"/>
    <property type="match status" value="1"/>
</dbReference>
<evidence type="ECO:0000259" key="1">
    <source>
        <dbReference type="Pfam" id="PF01243"/>
    </source>
</evidence>
<gene>
    <name evidence="2" type="ORF">OM074_18560</name>
</gene>
<proteinExistence type="predicted"/>
<dbReference type="InterPro" id="IPR012349">
    <property type="entry name" value="Split_barrel_FMN-bd"/>
</dbReference>
<name>A0AAE3MHD3_9BACT</name>
<dbReference type="SUPFAM" id="SSF50475">
    <property type="entry name" value="FMN-binding split barrel"/>
    <property type="match status" value="1"/>
</dbReference>
<feature type="domain" description="Pyridoxamine 5'-phosphate oxidase N-terminal" evidence="1">
    <location>
        <begin position="3"/>
        <end position="126"/>
    </location>
</feature>
<keyword evidence="3" id="KW-1185">Reference proteome</keyword>
<evidence type="ECO:0000313" key="2">
    <source>
        <dbReference type="EMBL" id="MCW3807636.1"/>
    </source>
</evidence>
<dbReference type="Gene3D" id="2.30.110.10">
    <property type="entry name" value="Electron Transport, Fmn-binding Protein, Chain A"/>
    <property type="match status" value="1"/>
</dbReference>
<reference evidence="2" key="1">
    <citation type="submission" date="2022-10" db="EMBL/GenBank/DDBJ databases">
        <authorList>
            <person name="Yu W.X."/>
        </authorList>
    </citation>
    <scope>NUCLEOTIDE SEQUENCE</scope>
    <source>
        <strain evidence="2">D04</strain>
    </source>
</reference>
<sequence length="145" mass="17041">MDKKEVIEFANANPVCYLATIENNRPHVRAMLMWYADKSGFYFETLSPKEMSKQLHLNRHVEVCFYNNPDDVLDAKELRISGEIEFIEDPAVIDKALENRAYLEDLAGQPIRKYMEVFRIAHGNAHFWNLKTDVLKEHRLMHLAF</sequence>
<dbReference type="RefSeq" id="WP_301202074.1">
    <property type="nucleotide sequence ID" value="NZ_JAPDPI010000053.1"/>
</dbReference>
<dbReference type="Proteomes" id="UP001207408">
    <property type="component" value="Unassembled WGS sequence"/>
</dbReference>
<organism evidence="2 3">
    <name type="scientific">Plebeiibacterium marinum</name>
    <dbReference type="NCBI Taxonomy" id="2992111"/>
    <lineage>
        <taxon>Bacteria</taxon>
        <taxon>Pseudomonadati</taxon>
        <taxon>Bacteroidota</taxon>
        <taxon>Bacteroidia</taxon>
        <taxon>Marinilabiliales</taxon>
        <taxon>Marinilabiliaceae</taxon>
        <taxon>Plebeiibacterium</taxon>
    </lineage>
</organism>
<dbReference type="InterPro" id="IPR011576">
    <property type="entry name" value="Pyridox_Oxase_N"/>
</dbReference>
<dbReference type="AlphaFoldDB" id="A0AAE3MHD3"/>
<accession>A0AAE3MHD3</accession>
<evidence type="ECO:0000313" key="3">
    <source>
        <dbReference type="Proteomes" id="UP001207408"/>
    </source>
</evidence>
<comment type="caution">
    <text evidence="2">The sequence shown here is derived from an EMBL/GenBank/DDBJ whole genome shotgun (WGS) entry which is preliminary data.</text>
</comment>